<protein>
    <submittedName>
        <fullName evidence="11">Methyl-accepting chemotaxis sensory transducer, tlpA</fullName>
    </submittedName>
</protein>
<feature type="transmembrane region" description="Helical" evidence="8">
    <location>
        <begin position="44"/>
        <end position="66"/>
    </location>
</feature>
<reference evidence="11 12" key="1">
    <citation type="submission" date="2021-04" db="EMBL/GenBank/DDBJ databases">
        <authorList>
            <person name="Rakotoarivonina H."/>
        </authorList>
    </citation>
    <scope>NUCLEOTIDE SEQUENCE [LARGE SCALE GENOMIC DNA]</scope>
    <source>
        <strain evidence="11 12">XE</strain>
    </source>
</reference>
<keyword evidence="4 6" id="KW-0807">Transducer</keyword>
<comment type="similarity">
    <text evidence="5">Belongs to the methyl-accepting chemotaxis (MCP) protein family.</text>
</comment>
<evidence type="ECO:0000313" key="12">
    <source>
        <dbReference type="Proteomes" id="UP000681526"/>
    </source>
</evidence>
<keyword evidence="7" id="KW-0175">Coiled coil</keyword>
<dbReference type="InterPro" id="IPR003660">
    <property type="entry name" value="HAMP_dom"/>
</dbReference>
<dbReference type="PROSITE" id="PS50111">
    <property type="entry name" value="CHEMOTAXIS_TRANSDUC_2"/>
    <property type="match status" value="1"/>
</dbReference>
<comment type="subcellular location">
    <subcellularLocation>
        <location evidence="1">Cell membrane</location>
    </subcellularLocation>
</comment>
<evidence type="ECO:0000256" key="3">
    <source>
        <dbReference type="ARBA" id="ARBA00023136"/>
    </source>
</evidence>
<dbReference type="CDD" id="cd06225">
    <property type="entry name" value="HAMP"/>
    <property type="match status" value="1"/>
</dbReference>
<sequence>MKFKFSIMKKVVLGITAVSAVTYGTSAFFILVLKDYFDEHISEVWFTVGTLLLGIFWTGLLGMLAANRLIKPLKQLMQTANRVSEGYLNVEVVPPRSDDELRALAVSFDAMIRQLRTIVDGIADNYKATHLHVGELGNAIEQATRHIRNITDRVDKMSDGAEHQSKSTAVMFQSLEMASSAANEISELAEVARRSAVKMDQTIRENGEAIASLVEGMRKMADLNRESIETVRRLDEHAGLIGNISEVVAGIADQTHMLSLNASIEAARAGEEGRGFAVVAESVRKLAQQSAESVQDIRQLIEQIQQEIKKVVEQISEQYEVAEQESEHGEKSAEALRLIAGEADNVHKIVVEASNRVMMQAEQMNSTLAEARAVVEIAEQIREGAQQVFASTQEQYALMQEITSTSEQLQQHSSNLRKRIEFFKS</sequence>
<dbReference type="PRINTS" id="PR00260">
    <property type="entry name" value="CHEMTRNSDUCR"/>
</dbReference>
<organism evidence="11 12">
    <name type="scientific">Thermobacillus xylanilyticus</name>
    <dbReference type="NCBI Taxonomy" id="76633"/>
    <lineage>
        <taxon>Bacteria</taxon>
        <taxon>Bacillati</taxon>
        <taxon>Bacillota</taxon>
        <taxon>Bacilli</taxon>
        <taxon>Bacillales</taxon>
        <taxon>Paenibacillaceae</taxon>
        <taxon>Thermobacillus</taxon>
    </lineage>
</organism>
<dbReference type="InterPro" id="IPR004090">
    <property type="entry name" value="Chemotax_Me-accpt_rcpt"/>
</dbReference>
<dbReference type="SUPFAM" id="SSF58104">
    <property type="entry name" value="Methyl-accepting chemotaxis protein (MCP) signaling domain"/>
    <property type="match status" value="1"/>
</dbReference>
<evidence type="ECO:0000259" key="10">
    <source>
        <dbReference type="PROSITE" id="PS50885"/>
    </source>
</evidence>
<dbReference type="PROSITE" id="PS50885">
    <property type="entry name" value="HAMP"/>
    <property type="match status" value="1"/>
</dbReference>
<dbReference type="SMART" id="SM00304">
    <property type="entry name" value="HAMP"/>
    <property type="match status" value="1"/>
</dbReference>
<keyword evidence="2" id="KW-1003">Cell membrane</keyword>
<evidence type="ECO:0000313" key="11">
    <source>
        <dbReference type="EMBL" id="CAG5078922.1"/>
    </source>
</evidence>
<feature type="transmembrane region" description="Helical" evidence="8">
    <location>
        <begin position="12"/>
        <end position="32"/>
    </location>
</feature>
<evidence type="ECO:0000256" key="2">
    <source>
        <dbReference type="ARBA" id="ARBA00022475"/>
    </source>
</evidence>
<dbReference type="RefSeq" id="WP_213483349.1">
    <property type="nucleotide sequence ID" value="NZ_CAJRAY010000015.1"/>
</dbReference>
<dbReference type="Proteomes" id="UP000681526">
    <property type="component" value="Unassembled WGS sequence"/>
</dbReference>
<feature type="coiled-coil region" evidence="7">
    <location>
        <begin position="287"/>
        <end position="325"/>
    </location>
</feature>
<keyword evidence="12" id="KW-1185">Reference proteome</keyword>
<keyword evidence="8" id="KW-0812">Transmembrane</keyword>
<dbReference type="SMART" id="SM00283">
    <property type="entry name" value="MA"/>
    <property type="match status" value="1"/>
</dbReference>
<evidence type="ECO:0000256" key="1">
    <source>
        <dbReference type="ARBA" id="ARBA00004236"/>
    </source>
</evidence>
<name>A0ABN7RK54_THEXY</name>
<evidence type="ECO:0000256" key="8">
    <source>
        <dbReference type="SAM" id="Phobius"/>
    </source>
</evidence>
<dbReference type="Pfam" id="PF00015">
    <property type="entry name" value="MCPsignal"/>
    <property type="match status" value="1"/>
</dbReference>
<dbReference type="Gene3D" id="1.10.287.950">
    <property type="entry name" value="Methyl-accepting chemotaxis protein"/>
    <property type="match status" value="1"/>
</dbReference>
<proteinExistence type="inferred from homology"/>
<dbReference type="InterPro" id="IPR004089">
    <property type="entry name" value="MCPsignal_dom"/>
</dbReference>
<dbReference type="Gene3D" id="6.10.340.10">
    <property type="match status" value="1"/>
</dbReference>
<comment type="caution">
    <text evidence="11">The sequence shown here is derived from an EMBL/GenBank/DDBJ whole genome shotgun (WGS) entry which is preliminary data.</text>
</comment>
<evidence type="ECO:0000256" key="7">
    <source>
        <dbReference type="SAM" id="Coils"/>
    </source>
</evidence>
<keyword evidence="8" id="KW-1133">Transmembrane helix</keyword>
<evidence type="ECO:0000256" key="6">
    <source>
        <dbReference type="PROSITE-ProRule" id="PRU00284"/>
    </source>
</evidence>
<dbReference type="PANTHER" id="PTHR32089">
    <property type="entry name" value="METHYL-ACCEPTING CHEMOTAXIS PROTEIN MCPB"/>
    <property type="match status" value="1"/>
</dbReference>
<evidence type="ECO:0000256" key="5">
    <source>
        <dbReference type="ARBA" id="ARBA00029447"/>
    </source>
</evidence>
<gene>
    <name evidence="11" type="primary">Txxe 715-tlpA</name>
    <name evidence="11" type="ORF">TXXE_02640</name>
</gene>
<dbReference type="PANTHER" id="PTHR32089:SF114">
    <property type="entry name" value="METHYL-ACCEPTING CHEMOTAXIS PROTEIN MCPB"/>
    <property type="match status" value="1"/>
</dbReference>
<evidence type="ECO:0000259" key="9">
    <source>
        <dbReference type="PROSITE" id="PS50111"/>
    </source>
</evidence>
<accession>A0ABN7RK54</accession>
<dbReference type="Pfam" id="PF00672">
    <property type="entry name" value="HAMP"/>
    <property type="match status" value="1"/>
</dbReference>
<feature type="domain" description="Methyl-accepting transducer" evidence="9">
    <location>
        <begin position="139"/>
        <end position="410"/>
    </location>
</feature>
<dbReference type="EMBL" id="CAJRAY010000015">
    <property type="protein sequence ID" value="CAG5078922.1"/>
    <property type="molecule type" value="Genomic_DNA"/>
</dbReference>
<keyword evidence="3 8" id="KW-0472">Membrane</keyword>
<evidence type="ECO:0000256" key="4">
    <source>
        <dbReference type="ARBA" id="ARBA00023224"/>
    </source>
</evidence>
<feature type="domain" description="HAMP" evidence="10">
    <location>
        <begin position="67"/>
        <end position="120"/>
    </location>
</feature>